<name>A0A382T6A5_9ZZZZ</name>
<dbReference type="EMBL" id="UINC01133847">
    <property type="protein sequence ID" value="SVD17017.1"/>
    <property type="molecule type" value="Genomic_DNA"/>
</dbReference>
<dbReference type="AlphaFoldDB" id="A0A382T6A5"/>
<accession>A0A382T6A5</accession>
<gene>
    <name evidence="1" type="ORF">METZ01_LOCUS369871</name>
</gene>
<sequence length="59" mass="7053">MKNWVWCLKCLEWVDINKITYVNIEEDIQGIDNMTFICDECEQESKSKVIAKETQPRSR</sequence>
<organism evidence="1">
    <name type="scientific">marine metagenome</name>
    <dbReference type="NCBI Taxonomy" id="408172"/>
    <lineage>
        <taxon>unclassified sequences</taxon>
        <taxon>metagenomes</taxon>
        <taxon>ecological metagenomes</taxon>
    </lineage>
</organism>
<proteinExistence type="predicted"/>
<protein>
    <submittedName>
        <fullName evidence="1">Uncharacterized protein</fullName>
    </submittedName>
</protein>
<reference evidence="1" key="1">
    <citation type="submission" date="2018-05" db="EMBL/GenBank/DDBJ databases">
        <authorList>
            <person name="Lanie J.A."/>
            <person name="Ng W.-L."/>
            <person name="Kazmierczak K.M."/>
            <person name="Andrzejewski T.M."/>
            <person name="Davidsen T.M."/>
            <person name="Wayne K.J."/>
            <person name="Tettelin H."/>
            <person name="Glass J.I."/>
            <person name="Rusch D."/>
            <person name="Podicherti R."/>
            <person name="Tsui H.-C.T."/>
            <person name="Winkler M.E."/>
        </authorList>
    </citation>
    <scope>NUCLEOTIDE SEQUENCE</scope>
</reference>
<evidence type="ECO:0000313" key="1">
    <source>
        <dbReference type="EMBL" id="SVD17017.1"/>
    </source>
</evidence>